<gene>
    <name evidence="2" type="ORF">GSUB_00400</name>
</gene>
<keyword evidence="1" id="KW-1133">Transmembrane helix</keyword>
<dbReference type="STRING" id="483547.GSUB_00400"/>
<dbReference type="Proteomes" id="UP000035036">
    <property type="component" value="Chromosome"/>
</dbReference>
<evidence type="ECO:0000256" key="1">
    <source>
        <dbReference type="SAM" id="Phobius"/>
    </source>
</evidence>
<feature type="transmembrane region" description="Helical" evidence="1">
    <location>
        <begin position="21"/>
        <end position="39"/>
    </location>
</feature>
<organism evidence="2 3">
    <name type="scientific">Geoalkalibacter subterraneus</name>
    <dbReference type="NCBI Taxonomy" id="483547"/>
    <lineage>
        <taxon>Bacteria</taxon>
        <taxon>Pseudomonadati</taxon>
        <taxon>Thermodesulfobacteriota</taxon>
        <taxon>Desulfuromonadia</taxon>
        <taxon>Desulfuromonadales</taxon>
        <taxon>Geoalkalibacteraceae</taxon>
        <taxon>Geoalkalibacter</taxon>
    </lineage>
</organism>
<reference evidence="2 3" key="1">
    <citation type="journal article" date="2015" name="Genome Announc.">
        <title>Genomes of Geoalkalibacter ferrihydriticus Z-0531T and Geoalkalibacter subterraneus Red1T, Two Haloalkaliphilic Metal-Reducing Deltaproteobacteria.</title>
        <authorList>
            <person name="Badalamenti J.P."/>
            <person name="Krajmalnik-Brown R."/>
            <person name="Torres C.I."/>
            <person name="Bond D.R."/>
        </authorList>
    </citation>
    <scope>NUCLEOTIDE SEQUENCE [LARGE SCALE GENOMIC DNA]</scope>
    <source>
        <strain evidence="2 3">Red1</strain>
    </source>
</reference>
<feature type="transmembrane region" description="Helical" evidence="1">
    <location>
        <begin position="51"/>
        <end position="73"/>
    </location>
</feature>
<dbReference type="KEGG" id="gsb:GSUB_00400"/>
<keyword evidence="1" id="KW-0472">Membrane</keyword>
<name>A0A0B5FDG9_9BACT</name>
<dbReference type="HOGENOM" id="CLU_160720_2_0_7"/>
<keyword evidence="1" id="KW-0812">Transmembrane</keyword>
<protein>
    <submittedName>
        <fullName evidence="2">Uncharacterized protein</fullName>
    </submittedName>
</protein>
<keyword evidence="3" id="KW-1185">Reference proteome</keyword>
<accession>A0A0B5FDG9</accession>
<evidence type="ECO:0000313" key="3">
    <source>
        <dbReference type="Proteomes" id="UP000035036"/>
    </source>
</evidence>
<dbReference type="OrthoDB" id="282116at2"/>
<dbReference type="AlphaFoldDB" id="A0A0B5FDG9"/>
<evidence type="ECO:0000313" key="2">
    <source>
        <dbReference type="EMBL" id="AJF05348.1"/>
    </source>
</evidence>
<dbReference type="EMBL" id="CP010311">
    <property type="protein sequence ID" value="AJF05348.1"/>
    <property type="molecule type" value="Genomic_DNA"/>
</dbReference>
<dbReference type="RefSeq" id="WP_040198613.1">
    <property type="nucleotide sequence ID" value="NZ_CP010311.1"/>
</dbReference>
<proteinExistence type="predicted"/>
<sequence>MAKQQKDKKYLFDDPRNVRRLLGIFYVSLGVLLGLELFVHKHPHFKWEEWFGFYAIYGLVSCILLVLIAKYILRPLIMRDEDYYDE</sequence>